<evidence type="ECO:0000313" key="3">
    <source>
        <dbReference type="Proteomes" id="UP000094336"/>
    </source>
</evidence>
<evidence type="ECO:0000256" key="1">
    <source>
        <dbReference type="SAM" id="MobiDB-lite"/>
    </source>
</evidence>
<sequence>MTYSYIPELPPAPREALSTKPRNRRKTMSNFHNRQVDPGFFSLPSNYQVRPDSTLSSYQIPVPFRIQYPPKLSPNSKKNPNPQSFIFDGNEYKPVNLFEKLVKSANKLPVNHSGAAQAMSVINEAMSGESSRQVSNNMQVYDITSKLHGLGMSSVPNVGCTGSKTVSTSAVTLGADANAKSTVDDSYYNLTRLSDDELGNTEDWQVFQYPVRPPDPIPTIETAPKVLEESSSSSMVINLRLASSSSYASSNSIQSSIKYHSNDNSHRNSSIGLWETLATGPKELETKIRHLEFQDKSTGFTDFENDNKGVVSRSSVALSTSYKFPPIDAPRDNTPAEELQKVGNRVSYLTLDGKIEIPEIEQPADIPYFSTQMNSSTTLRGSDPESSSDESDKAYSLNTAAGISARLERRFGYEKEKQVEPIVKPISTARSRHSRSKSMFNIDLEGLVPQVSTSSASGLSRRSHIRSKSLVSVLQNQLDLEIEHIFAPPAIDDEIVYDTPLEESRLSRHLKTASVPAMMPDRSFTPTKPLASFHRLVTTNEPQRSQTQNIVYQRGAFEEVYTASKDPHVVVASQACSSVSSYSSSGSSKVSNSTYASSVADSIVLMDLTDDTVDVTVIGNKRSNTITSYKSSYEKTKGGRVVEVVLVDDDETWGSASNPQPQRVSSMLSSFSDLESIYNKYVDSNLAMPNYTQRYPKNSPPTTQIQKFSKGKSSNFAPYTSGRICENSFSLNRTSLVKNALGGSKERAQVHAILQTMEGKAEETSQNAEDSSDGTCLEVGCATPVRLRTCIPQVVSSSVVSPTRVKVRLGKEASQAKERPKVYQTAACDSGSPVRNRLQVKRQPSQKKTEDILREKLSSDSYYNYRGEKYDFTSFMAS</sequence>
<proteinExistence type="predicted"/>
<feature type="compositionally biased region" description="Polar residues" evidence="1">
    <location>
        <begin position="369"/>
        <end position="380"/>
    </location>
</feature>
<organism evidence="2 3">
    <name type="scientific">Babjeviella inositovora NRRL Y-12698</name>
    <dbReference type="NCBI Taxonomy" id="984486"/>
    <lineage>
        <taxon>Eukaryota</taxon>
        <taxon>Fungi</taxon>
        <taxon>Dikarya</taxon>
        <taxon>Ascomycota</taxon>
        <taxon>Saccharomycotina</taxon>
        <taxon>Pichiomycetes</taxon>
        <taxon>Serinales incertae sedis</taxon>
        <taxon>Babjeviella</taxon>
    </lineage>
</organism>
<evidence type="ECO:0000313" key="2">
    <source>
        <dbReference type="EMBL" id="ODQ78274.1"/>
    </source>
</evidence>
<gene>
    <name evidence="2" type="ORF">BABINDRAFT_162930</name>
</gene>
<feature type="region of interest" description="Disordered" evidence="1">
    <location>
        <begin position="1"/>
        <end position="24"/>
    </location>
</feature>
<dbReference type="GeneID" id="30147476"/>
<dbReference type="Proteomes" id="UP000094336">
    <property type="component" value="Unassembled WGS sequence"/>
</dbReference>
<accession>A0A1E3QLD0</accession>
<dbReference type="RefSeq" id="XP_018983602.1">
    <property type="nucleotide sequence ID" value="XM_019129623.1"/>
</dbReference>
<name>A0A1E3QLD0_9ASCO</name>
<feature type="region of interest" description="Disordered" evidence="1">
    <location>
        <begin position="366"/>
        <end position="395"/>
    </location>
</feature>
<dbReference type="AlphaFoldDB" id="A0A1E3QLD0"/>
<feature type="region of interest" description="Disordered" evidence="1">
    <location>
        <begin position="834"/>
        <end position="853"/>
    </location>
</feature>
<dbReference type="EMBL" id="KV454436">
    <property type="protein sequence ID" value="ODQ78274.1"/>
    <property type="molecule type" value="Genomic_DNA"/>
</dbReference>
<reference evidence="3" key="1">
    <citation type="submission" date="2016-05" db="EMBL/GenBank/DDBJ databases">
        <title>Comparative genomics of biotechnologically important yeasts.</title>
        <authorList>
            <consortium name="DOE Joint Genome Institute"/>
            <person name="Riley R."/>
            <person name="Haridas S."/>
            <person name="Wolfe K.H."/>
            <person name="Lopes M.R."/>
            <person name="Hittinger C.T."/>
            <person name="Goker M."/>
            <person name="Salamov A."/>
            <person name="Wisecaver J."/>
            <person name="Long T.M."/>
            <person name="Aerts A.L."/>
            <person name="Barry K."/>
            <person name="Choi C."/>
            <person name="Clum A."/>
            <person name="Coughlan A.Y."/>
            <person name="Deshpande S."/>
            <person name="Douglass A.P."/>
            <person name="Hanson S.J."/>
            <person name="Klenk H.-P."/>
            <person name="Labutti K."/>
            <person name="Lapidus A."/>
            <person name="Lindquist E."/>
            <person name="Lipzen A."/>
            <person name="Meier-Kolthoff J.P."/>
            <person name="Ohm R.A."/>
            <person name="Otillar R.P."/>
            <person name="Pangilinan J."/>
            <person name="Peng Y."/>
            <person name="Rokas A."/>
            <person name="Rosa C.A."/>
            <person name="Scheuner C."/>
            <person name="Sibirny A.A."/>
            <person name="Slot J.C."/>
            <person name="Stielow J.B."/>
            <person name="Sun H."/>
            <person name="Kurtzman C.P."/>
            <person name="Blackwell M."/>
            <person name="Grigoriev I.V."/>
            <person name="Jeffries T.W."/>
        </authorList>
    </citation>
    <scope>NUCLEOTIDE SEQUENCE [LARGE SCALE GENOMIC DNA]</scope>
    <source>
        <strain evidence="3">NRRL Y-12698</strain>
    </source>
</reference>
<feature type="region of interest" description="Disordered" evidence="1">
    <location>
        <begin position="691"/>
        <end position="714"/>
    </location>
</feature>
<protein>
    <submittedName>
        <fullName evidence="2">Uncharacterized protein</fullName>
    </submittedName>
</protein>
<keyword evidence="3" id="KW-1185">Reference proteome</keyword>